<dbReference type="Proteomes" id="UP000186917">
    <property type="component" value="Unassembled WGS sequence"/>
</dbReference>
<dbReference type="InterPro" id="IPR001547">
    <property type="entry name" value="Glyco_hydro_5"/>
</dbReference>
<keyword evidence="7" id="KW-1185">Reference proteome</keyword>
<evidence type="ECO:0000313" key="7">
    <source>
        <dbReference type="Proteomes" id="UP000186917"/>
    </source>
</evidence>
<evidence type="ECO:0000256" key="3">
    <source>
        <dbReference type="RuleBase" id="RU361153"/>
    </source>
</evidence>
<gene>
    <name evidence="6" type="ORF">SAMN05421788_10433</name>
</gene>
<dbReference type="RefSeq" id="WP_231940375.1">
    <property type="nucleotide sequence ID" value="NZ_AP017422.1"/>
</dbReference>
<dbReference type="InterPro" id="IPR017853">
    <property type="entry name" value="GH"/>
</dbReference>
<dbReference type="GO" id="GO:0000272">
    <property type="term" value="P:polysaccharide catabolic process"/>
    <property type="evidence" value="ECO:0007669"/>
    <property type="project" value="InterPro"/>
</dbReference>
<comment type="similarity">
    <text evidence="3">Belongs to the glycosyl hydrolase 5 (cellulase A) family.</text>
</comment>
<dbReference type="AlphaFoldDB" id="A0A1N7PT61"/>
<dbReference type="STRING" id="477680.SAMN05421788_10433"/>
<sequence>MLTVADGTFMLNEKMLYMINMRKCFFCCLVLTFFLQCCNVVKAKPPRPVWTSVQANAWYAKQPWIVGSNYLPATAINQLEMWQAETFDPSRIDTELGWAQSLGMNTMRVFLHDIVFQLDSAGLMTRIDRFLRIADKHKIRVLFVLFDSVWDPFPKEGEQRKPAPHVHNSGWVQSPGKKILMDSTQHYRMERYVRGVIQKFATDERILGWDIWNEPDNTNDGDYAKNDVPDKAEVVLPLLKKAFLWARQANPQQPITAGIWDGNWEVGDSLRPMEKLMIEESDIISFHNYSSADVFRQKMEQLQRYHKPLICTEYMARPRGSTFAALLPIMKENHVGAINWGFVDGKSQTKFPWDSWRKSYGDEPPVWFHDVFRTNGTPYDEQEATLIKQLTGLTKK</sequence>
<feature type="domain" description="Glycoside hydrolase family 5" evidence="5">
    <location>
        <begin position="167"/>
        <end position="340"/>
    </location>
</feature>
<proteinExistence type="inferred from homology"/>
<dbReference type="SUPFAM" id="SSF51445">
    <property type="entry name" value="(Trans)glycosidases"/>
    <property type="match status" value="1"/>
</dbReference>
<dbReference type="GO" id="GO:0004553">
    <property type="term" value="F:hydrolase activity, hydrolyzing O-glycosyl compounds"/>
    <property type="evidence" value="ECO:0007669"/>
    <property type="project" value="InterPro"/>
</dbReference>
<protein>
    <submittedName>
        <fullName evidence="6">Cellulase (Glycosyl hydrolase family 5)</fullName>
    </submittedName>
</protein>
<organism evidence="6 7">
    <name type="scientific">Filimonas lacunae</name>
    <dbReference type="NCBI Taxonomy" id="477680"/>
    <lineage>
        <taxon>Bacteria</taxon>
        <taxon>Pseudomonadati</taxon>
        <taxon>Bacteroidota</taxon>
        <taxon>Chitinophagia</taxon>
        <taxon>Chitinophagales</taxon>
        <taxon>Chitinophagaceae</taxon>
        <taxon>Filimonas</taxon>
    </lineage>
</organism>
<feature type="chain" id="PRO_5012681555" evidence="4">
    <location>
        <begin position="44"/>
        <end position="396"/>
    </location>
</feature>
<evidence type="ECO:0000313" key="6">
    <source>
        <dbReference type="EMBL" id="SIT13740.1"/>
    </source>
</evidence>
<keyword evidence="2 3" id="KW-0326">Glycosidase</keyword>
<evidence type="ECO:0000256" key="1">
    <source>
        <dbReference type="ARBA" id="ARBA00022801"/>
    </source>
</evidence>
<dbReference type="Gene3D" id="3.20.20.80">
    <property type="entry name" value="Glycosidases"/>
    <property type="match status" value="1"/>
</dbReference>
<feature type="signal peptide" evidence="4">
    <location>
        <begin position="1"/>
        <end position="43"/>
    </location>
</feature>
<evidence type="ECO:0000256" key="2">
    <source>
        <dbReference type="ARBA" id="ARBA00023295"/>
    </source>
</evidence>
<dbReference type="EMBL" id="FTOR01000004">
    <property type="protein sequence ID" value="SIT13740.1"/>
    <property type="molecule type" value="Genomic_DNA"/>
</dbReference>
<keyword evidence="1 3" id="KW-0378">Hydrolase</keyword>
<dbReference type="Pfam" id="PF00150">
    <property type="entry name" value="Cellulase"/>
    <property type="match status" value="1"/>
</dbReference>
<evidence type="ECO:0000259" key="5">
    <source>
        <dbReference type="Pfam" id="PF00150"/>
    </source>
</evidence>
<keyword evidence="4" id="KW-0732">Signal</keyword>
<evidence type="ECO:0000256" key="4">
    <source>
        <dbReference type="SAM" id="SignalP"/>
    </source>
</evidence>
<accession>A0A1N7PT61</accession>
<reference evidence="7" key="1">
    <citation type="submission" date="2017-01" db="EMBL/GenBank/DDBJ databases">
        <authorList>
            <person name="Varghese N."/>
            <person name="Submissions S."/>
        </authorList>
    </citation>
    <scope>NUCLEOTIDE SEQUENCE [LARGE SCALE GENOMIC DNA]</scope>
    <source>
        <strain evidence="7">DSM 21054</strain>
    </source>
</reference>
<name>A0A1N7PT61_9BACT</name>